<organism evidence="1 2">
    <name type="scientific">Naganishia adeliensis</name>
    <dbReference type="NCBI Taxonomy" id="92952"/>
    <lineage>
        <taxon>Eukaryota</taxon>
        <taxon>Fungi</taxon>
        <taxon>Dikarya</taxon>
        <taxon>Basidiomycota</taxon>
        <taxon>Agaricomycotina</taxon>
        <taxon>Tremellomycetes</taxon>
        <taxon>Filobasidiales</taxon>
        <taxon>Filobasidiaceae</taxon>
        <taxon>Naganishia</taxon>
    </lineage>
</organism>
<name>A0ACC2WZJ2_9TREE</name>
<proteinExistence type="predicted"/>
<sequence length="1768" mass="188776">MAAQEASTTAETASSPLAAQDGETITTGRVQEAEKGEQRAGDGIARDNKEQAGEGDGRPQLAETSRDERGNEEEVVETAEPGSRVEDDSRDVKDVNQASQMTAEATQQTFQADTSPSSSAPPKDEAGTSTLPEGPRDTEPTPSMETLKPNPIHASSTINRTSSPAYSQSSITSGQGRDSVASPSLVSTAPKKFSTVNINKKFLGKSGAAGSAPLGPSPGPMGNKESGLGWVNLSARPSPTLAQQQSASRILTSAKLTSVIPSKPSSATGGLSAAPVAGWAKPVVAASAKSTPVVNGALSPRTGTPVSGVIKASEGVAPGTATATRTPSTQISGLPGPTAMPSSAASTGIRLTNQGPSATRHLTSLHSVKQPVKRGWQTMSPNPESQDSGHRENTTSNVGGSGGHGPFGQARFKQSLADDFPTAMEVIEGQRSAVVQAQQAAQAKAAHNQAILEGLNAFRGTNKDPNAHGWDEEDDEDMDFPQVLDFGDGTTYTLPVSNAREQENKQPQAGEMQQTQEQPVSKEERFATDDFDRSWPPKAPHGFTNQDRRRSSEHHQTHEHLGSTRTLYNARLNKMEPSHERPAPASAEPPRTQILPRSTKEGTSSAQAAAPRAETQPGQQPLERQISRDRPWGRVQPPVIGAERNPWGRRRPSETEHNRTWGPPHAVGESQAWPRANDQNARSPPAHQAQLAPLFSQTQSISAVLSPPPVAPVPISPAIDITELQKDEMHRAAEQARLRRQQEEAEREAQKERARKKAEELAAREAQRAQSKSKVEQQAPVTTSLVRKEDEITPEKPKASVPRVESSDQPAPKILPAMGLRRPSEKRVAFEEPVSHTAAPRLEPLRRPSDPAPGPVSMPPGGRRDEGMSKAANVPVRSPVSVVSPNNQHFSTFFDPLAESNHLPTTELHYNDLSSLSNESKTMDSPEARKLVIPGAADRFNLRPELLQAESWRKSTRGQEVIVPGVIGSSREQRAPQKILLQKPFPPPAPDTPHTTEELMWSPPTQLRIVLPPPQQTEFFPQDATVGSAFDTVLARLQNAMSTSNEQHQSRAQVDTETDSDISNQSTPIADLAEAHIESDIRLSYTALPRPQDFIFSTIPLPPSPGPAWKRYIIRLPRDPALEKPYPARGQNNHTRAAVPPGWILSWDPPLEQLGPRNLSRDDWLMPKSYHRGKLVTAVRLPSAKFQPYVRPQGDVRPGEASAVTSQAIKDDGQKPGPKKIVVRLPPGNFRSRGANGDAGGTAETLPVREEFQTSSDIPLLSPMSSLEDLPSAAAANVHAHDAASGRRAARKVPEGVAIAFARPHGSSFSEDADAKSSVRFMVSSEIEDDNLLSEVNKMSMDGLTDNPAAEESQGLGLETEPHAPSAPSALPRAAAGTRSGPPSPSLATNSAWTSSGTYPVAQSPGRKLANRDHVMNVWTNMDGDRGSNQQSNALRQPEGDISTGQLSSLQDASDDAGSGELQTTRNEVDLDLDLPRYPTINAAPIRRESTEHNSEVIGQHAADIANDRPSSANVPHGYDGYQYMAINHMAPSPHIPSPYASRSPIDGMNNNALGNMSSAQHGVWMPLQQAANGPYSSGISAAGSPIYGAHSMSKSPVSSGYDGTPVMSSAGLSLGPMPSMGTSSGGMYSHPSGPLDSPTVPYIRPSGYTSQPSHLGGMPAMYNPAGPYANSSREMYGTAQQYGHRGNMGQSMLSAGNQEYGGRFNNSMAMNRPFGGFNGGSAGPVGGSRYNPSMDGFAQSNLQGSQQQRIGLSGQGKVGPNAGRKVW</sequence>
<comment type="caution">
    <text evidence="1">The sequence shown here is derived from an EMBL/GenBank/DDBJ whole genome shotgun (WGS) entry which is preliminary data.</text>
</comment>
<accession>A0ACC2WZJ2</accession>
<protein>
    <submittedName>
        <fullName evidence="1">Uncharacterized protein</fullName>
    </submittedName>
</protein>
<evidence type="ECO:0000313" key="2">
    <source>
        <dbReference type="Proteomes" id="UP001230649"/>
    </source>
</evidence>
<keyword evidence="2" id="KW-1185">Reference proteome</keyword>
<reference evidence="1" key="1">
    <citation type="submission" date="2023-04" db="EMBL/GenBank/DDBJ databases">
        <title>Draft Genome sequencing of Naganishia species isolated from polar environments using Oxford Nanopore Technology.</title>
        <authorList>
            <person name="Leo P."/>
            <person name="Venkateswaran K."/>
        </authorList>
    </citation>
    <scope>NUCLEOTIDE SEQUENCE</scope>
    <source>
        <strain evidence="1">MNA-CCFEE 5262</strain>
    </source>
</reference>
<dbReference type="Proteomes" id="UP001230649">
    <property type="component" value="Unassembled WGS sequence"/>
</dbReference>
<evidence type="ECO:0000313" key="1">
    <source>
        <dbReference type="EMBL" id="KAJ9117219.1"/>
    </source>
</evidence>
<gene>
    <name evidence="1" type="ORF">QFC20_000363</name>
</gene>
<dbReference type="EMBL" id="JASBWS010000002">
    <property type="protein sequence ID" value="KAJ9117219.1"/>
    <property type="molecule type" value="Genomic_DNA"/>
</dbReference>